<keyword evidence="1" id="KW-0732">Signal</keyword>
<dbReference type="Proteomes" id="UP000250222">
    <property type="component" value="Unassembled WGS sequence"/>
</dbReference>
<gene>
    <name evidence="2" type="ORF">SAMN05216184_12118</name>
</gene>
<evidence type="ECO:0000313" key="2">
    <source>
        <dbReference type="EMBL" id="SSA47080.1"/>
    </source>
</evidence>
<dbReference type="OrthoDB" id="9758772at2"/>
<evidence type="ECO:0000256" key="1">
    <source>
        <dbReference type="SAM" id="SignalP"/>
    </source>
</evidence>
<protein>
    <recommendedName>
        <fullName evidence="4">Repeat domain-containing protein</fullName>
    </recommendedName>
</protein>
<dbReference type="InterPro" id="IPR028994">
    <property type="entry name" value="Integrin_alpha_N"/>
</dbReference>
<proteinExistence type="predicted"/>
<feature type="signal peptide" evidence="1">
    <location>
        <begin position="1"/>
        <end position="29"/>
    </location>
</feature>
<name>A0A2Y9ARJ4_9MICO</name>
<reference evidence="2 3" key="1">
    <citation type="submission" date="2016-10" db="EMBL/GenBank/DDBJ databases">
        <authorList>
            <person name="Cai Z."/>
        </authorList>
    </citation>
    <scope>NUCLEOTIDE SEQUENCE [LARGE SCALE GENOMIC DNA]</scope>
    <source>
        <strain evidence="2 3">CGMCC 1.10826</strain>
    </source>
</reference>
<dbReference type="SUPFAM" id="SSF69318">
    <property type="entry name" value="Integrin alpha N-terminal domain"/>
    <property type="match status" value="1"/>
</dbReference>
<accession>A0A2Y9ARJ4</accession>
<feature type="chain" id="PRO_5030061943" description="Repeat domain-containing protein" evidence="1">
    <location>
        <begin position="30"/>
        <end position="431"/>
    </location>
</feature>
<evidence type="ECO:0008006" key="4">
    <source>
        <dbReference type="Google" id="ProtNLM"/>
    </source>
</evidence>
<sequence>MNLRRSLSAAAVAALSLGLALGAGAPALAKGDVVRGNGNEYFLTNNFSSTANRFTYGRANDELLVGDWDGDGRDTLAIRRDNTFYVSNSLTGGTADRTFKYGRRGDVILVGDWNGDGKDTFAVRRGAEYHVKNSVTGGDADRVFRYGRAEDTILVGDWDRDRRDTFAVRRGSVYHVKNALRGGDADTVVNYGRERDVILVGDWDGDGDDTFAVRRGNEYHLANKLRGGAADRVETYGRPDDTVFVGDWNKDGKDTIGLRRVATSRPAEPAPAPVRTIKDGAHRVGSSVQPGVYRAPGGDQCYWEKVSGFGGTLDEIIANGYADTSPIVRIERSDAGFLTEDCGTWKSVEATYPTAPATSFTSGSFVVGGHIKPGTYQAAGGDSCYWERLSGFSGYLDEVIANGYGDQRPIVTISGSDTGFRTEDCGTWRRI</sequence>
<organism evidence="2 3">
    <name type="scientific">Georgenia satyanarayanai</name>
    <dbReference type="NCBI Taxonomy" id="860221"/>
    <lineage>
        <taxon>Bacteria</taxon>
        <taxon>Bacillati</taxon>
        <taxon>Actinomycetota</taxon>
        <taxon>Actinomycetes</taxon>
        <taxon>Micrococcales</taxon>
        <taxon>Bogoriellaceae</taxon>
        <taxon>Georgenia</taxon>
    </lineage>
</organism>
<dbReference type="RefSeq" id="WP_110853861.1">
    <property type="nucleotide sequence ID" value="NZ_QKLZ01000021.1"/>
</dbReference>
<dbReference type="AlphaFoldDB" id="A0A2Y9ARJ4"/>
<evidence type="ECO:0000313" key="3">
    <source>
        <dbReference type="Proteomes" id="UP000250222"/>
    </source>
</evidence>
<keyword evidence="3" id="KW-1185">Reference proteome</keyword>
<dbReference type="EMBL" id="UETB01000021">
    <property type="protein sequence ID" value="SSA47080.1"/>
    <property type="molecule type" value="Genomic_DNA"/>
</dbReference>